<dbReference type="EMBL" id="JBBHKQ010000001">
    <property type="protein sequence ID" value="MEJ5900633.1"/>
    <property type="molecule type" value="Genomic_DNA"/>
</dbReference>
<evidence type="ECO:0000313" key="9">
    <source>
        <dbReference type="Proteomes" id="UP001362311"/>
    </source>
</evidence>
<dbReference type="Proteomes" id="UP001362311">
    <property type="component" value="Unassembled WGS sequence"/>
</dbReference>
<comment type="pathway">
    <text evidence="1 6">Carbohydrate biosynthesis; dTDP-L-rhamnose biosynthesis.</text>
</comment>
<keyword evidence="6" id="KW-0521">NADP</keyword>
<reference evidence="8 9" key="1">
    <citation type="submission" date="2024-03" db="EMBL/GenBank/DDBJ databases">
        <title>Reference genomes for the five species model microbial community.</title>
        <authorList>
            <person name="Padfield D."/>
        </authorList>
    </citation>
    <scope>NUCLEOTIDE SEQUENCE [LARGE SCALE GENOMIC DNA]</scope>
    <source>
        <strain evidence="8 9">AB1</strain>
    </source>
</reference>
<sequence length="292" mass="31122">MKIVVTGREGQVVQSLLEKAAQRPDLEVIALGRPELDLADPATIRKAIADAKPDVVVSAAAYTAVDQAEDEPELALAVNAAGAAAVAEAAKACGAPVIHLSTDYVFAGNSDKPYVETDPTGPRSVYGSSKLEGERLVAAAHPQHIILRTAWVYSPFGKNFVKTMLRLAETRDGLSVVSDQWGNPTSALDIAEAVIRVADHLTAKQDFADYGVYHLAGTGDINWSGFARGIFVESAKHSGPTAEVTDIATADYPTKAARPANSRLSTEKFTTTFGWSMPHWQASLAEVLKRLP</sequence>
<evidence type="ECO:0000256" key="5">
    <source>
        <dbReference type="ARBA" id="ARBA00048200"/>
    </source>
</evidence>
<proteinExistence type="inferred from homology"/>
<evidence type="ECO:0000256" key="3">
    <source>
        <dbReference type="ARBA" id="ARBA00012929"/>
    </source>
</evidence>
<comment type="catalytic activity">
    <reaction evidence="5 6">
        <text>dTDP-beta-L-rhamnose + NADP(+) = dTDP-4-dehydro-beta-L-rhamnose + NADPH + H(+)</text>
        <dbReference type="Rhea" id="RHEA:21796"/>
        <dbReference type="ChEBI" id="CHEBI:15378"/>
        <dbReference type="ChEBI" id="CHEBI:57510"/>
        <dbReference type="ChEBI" id="CHEBI:57783"/>
        <dbReference type="ChEBI" id="CHEBI:58349"/>
        <dbReference type="ChEBI" id="CHEBI:62830"/>
        <dbReference type="EC" id="1.1.1.133"/>
    </reaction>
</comment>
<dbReference type="PANTHER" id="PTHR10491:SF4">
    <property type="entry name" value="METHIONINE ADENOSYLTRANSFERASE 2 SUBUNIT BETA"/>
    <property type="match status" value="1"/>
</dbReference>
<accession>A0ABD5JX08</accession>
<evidence type="ECO:0000256" key="4">
    <source>
        <dbReference type="ARBA" id="ARBA00017099"/>
    </source>
</evidence>
<comment type="caution">
    <text evidence="8">The sequence shown here is derived from an EMBL/GenBank/DDBJ whole genome shotgun (WGS) entry which is preliminary data.</text>
</comment>
<evidence type="ECO:0000256" key="6">
    <source>
        <dbReference type="RuleBase" id="RU364082"/>
    </source>
</evidence>
<dbReference type="Gene3D" id="3.90.25.10">
    <property type="entry name" value="UDP-galactose 4-epimerase, domain 1"/>
    <property type="match status" value="1"/>
</dbReference>
<feature type="domain" description="RmlD-like substrate binding" evidence="7">
    <location>
        <begin position="1"/>
        <end position="291"/>
    </location>
</feature>
<name>A0ABD5JX08_9HYPH</name>
<comment type="function">
    <text evidence="6">Catalyzes the reduction of dTDP-6-deoxy-L-lyxo-4-hexulose to yield dTDP-L-rhamnose.</text>
</comment>
<dbReference type="InterPro" id="IPR005913">
    <property type="entry name" value="dTDP_dehydrorham_reduct"/>
</dbReference>
<protein>
    <recommendedName>
        <fullName evidence="4 6">dTDP-4-dehydrorhamnose reductase</fullName>
        <ecNumber evidence="3 6">1.1.1.133</ecNumber>
    </recommendedName>
</protein>
<dbReference type="Gene3D" id="3.40.50.720">
    <property type="entry name" value="NAD(P)-binding Rossmann-like Domain"/>
    <property type="match status" value="1"/>
</dbReference>
<dbReference type="InterPro" id="IPR029903">
    <property type="entry name" value="RmlD-like-bd"/>
</dbReference>
<comment type="similarity">
    <text evidence="2 6">Belongs to the dTDP-4-dehydrorhamnose reductase family.</text>
</comment>
<dbReference type="Pfam" id="PF04321">
    <property type="entry name" value="RmlD_sub_bind"/>
    <property type="match status" value="1"/>
</dbReference>
<evidence type="ECO:0000256" key="1">
    <source>
        <dbReference type="ARBA" id="ARBA00004781"/>
    </source>
</evidence>
<gene>
    <name evidence="8" type="primary">rfbD</name>
    <name evidence="8" type="ORF">WIX40_10995</name>
</gene>
<evidence type="ECO:0000313" key="8">
    <source>
        <dbReference type="EMBL" id="MEJ5900633.1"/>
    </source>
</evidence>
<organism evidence="8 9">
    <name type="scientific">Ochrobactrum teleogrylli</name>
    <dbReference type="NCBI Taxonomy" id="2479765"/>
    <lineage>
        <taxon>Bacteria</taxon>
        <taxon>Pseudomonadati</taxon>
        <taxon>Pseudomonadota</taxon>
        <taxon>Alphaproteobacteria</taxon>
        <taxon>Hyphomicrobiales</taxon>
        <taxon>Brucellaceae</taxon>
        <taxon>Brucella/Ochrobactrum group</taxon>
        <taxon>Ochrobactrum</taxon>
    </lineage>
</organism>
<dbReference type="PANTHER" id="PTHR10491">
    <property type="entry name" value="DTDP-4-DEHYDRORHAMNOSE REDUCTASE"/>
    <property type="match status" value="1"/>
</dbReference>
<dbReference type="NCBIfam" id="TIGR01214">
    <property type="entry name" value="rmlD"/>
    <property type="match status" value="1"/>
</dbReference>
<comment type="cofactor">
    <cofactor evidence="6">
        <name>Mg(2+)</name>
        <dbReference type="ChEBI" id="CHEBI:18420"/>
    </cofactor>
    <text evidence="6">Binds 1 Mg(2+) ion per monomer.</text>
</comment>
<evidence type="ECO:0000256" key="2">
    <source>
        <dbReference type="ARBA" id="ARBA00010944"/>
    </source>
</evidence>
<dbReference type="EC" id="1.1.1.133" evidence="3 6"/>
<evidence type="ECO:0000259" key="7">
    <source>
        <dbReference type="Pfam" id="PF04321"/>
    </source>
</evidence>
<dbReference type="RefSeq" id="WP_339439888.1">
    <property type="nucleotide sequence ID" value="NZ_JBBHKQ010000001.1"/>
</dbReference>
<dbReference type="AlphaFoldDB" id="A0ABD5JX08"/>
<dbReference type="InterPro" id="IPR036291">
    <property type="entry name" value="NAD(P)-bd_dom_sf"/>
</dbReference>
<dbReference type="GO" id="GO:0008831">
    <property type="term" value="F:dTDP-4-dehydrorhamnose reductase activity"/>
    <property type="evidence" value="ECO:0007669"/>
    <property type="project" value="UniProtKB-EC"/>
</dbReference>
<keyword evidence="6 8" id="KW-0560">Oxidoreductase</keyword>
<dbReference type="CDD" id="cd05254">
    <property type="entry name" value="dTDP_HR_like_SDR_e"/>
    <property type="match status" value="1"/>
</dbReference>
<dbReference type="SUPFAM" id="SSF51735">
    <property type="entry name" value="NAD(P)-binding Rossmann-fold domains"/>
    <property type="match status" value="1"/>
</dbReference>